<feature type="region of interest" description="Disordered" evidence="1">
    <location>
        <begin position="75"/>
        <end position="94"/>
    </location>
</feature>
<accession>A0A1V9X2I4</accession>
<dbReference type="Proteomes" id="UP000192247">
    <property type="component" value="Unassembled WGS sequence"/>
</dbReference>
<name>A0A1V9X2I4_9ACAR</name>
<proteinExistence type="predicted"/>
<evidence type="ECO:0000256" key="1">
    <source>
        <dbReference type="SAM" id="MobiDB-lite"/>
    </source>
</evidence>
<feature type="region of interest" description="Disordered" evidence="1">
    <location>
        <begin position="1"/>
        <end position="35"/>
    </location>
</feature>
<comment type="caution">
    <text evidence="2">The sequence shown here is derived from an EMBL/GenBank/DDBJ whole genome shotgun (WGS) entry which is preliminary data.</text>
</comment>
<protein>
    <submittedName>
        <fullName evidence="2">Uncharacterized protein</fullName>
    </submittedName>
</protein>
<keyword evidence="3" id="KW-1185">Reference proteome</keyword>
<reference evidence="2 3" key="1">
    <citation type="journal article" date="2017" name="Gigascience">
        <title>Draft genome of the honey bee ectoparasitic mite, Tropilaelaps mercedesae, is shaped by the parasitic life history.</title>
        <authorList>
            <person name="Dong X."/>
            <person name="Armstrong S.D."/>
            <person name="Xia D."/>
            <person name="Makepeace B.L."/>
            <person name="Darby A.C."/>
            <person name="Kadowaki T."/>
        </authorList>
    </citation>
    <scope>NUCLEOTIDE SEQUENCE [LARGE SCALE GENOMIC DNA]</scope>
    <source>
        <strain evidence="2">Wuxi-XJTLU</strain>
    </source>
</reference>
<sequence>SARFKLSRAPCSASPPDRCISGASRRQRRNLDKNGRRDDRAVLVIIFYNIVPNLTLKKNSRWTFCKFYRKRSHPIKMNSNVQNSSSRKLRKPTL</sequence>
<evidence type="ECO:0000313" key="3">
    <source>
        <dbReference type="Proteomes" id="UP000192247"/>
    </source>
</evidence>
<feature type="non-terminal residue" evidence="2">
    <location>
        <position position="1"/>
    </location>
</feature>
<organism evidence="2 3">
    <name type="scientific">Tropilaelaps mercedesae</name>
    <dbReference type="NCBI Taxonomy" id="418985"/>
    <lineage>
        <taxon>Eukaryota</taxon>
        <taxon>Metazoa</taxon>
        <taxon>Ecdysozoa</taxon>
        <taxon>Arthropoda</taxon>
        <taxon>Chelicerata</taxon>
        <taxon>Arachnida</taxon>
        <taxon>Acari</taxon>
        <taxon>Parasitiformes</taxon>
        <taxon>Mesostigmata</taxon>
        <taxon>Gamasina</taxon>
        <taxon>Dermanyssoidea</taxon>
        <taxon>Laelapidae</taxon>
        <taxon>Tropilaelaps</taxon>
    </lineage>
</organism>
<feature type="non-terminal residue" evidence="2">
    <location>
        <position position="94"/>
    </location>
</feature>
<feature type="compositionally biased region" description="Polar residues" evidence="1">
    <location>
        <begin position="77"/>
        <end position="86"/>
    </location>
</feature>
<dbReference type="InParanoid" id="A0A1V9X2I4"/>
<dbReference type="AlphaFoldDB" id="A0A1V9X2I4"/>
<evidence type="ECO:0000313" key="2">
    <source>
        <dbReference type="EMBL" id="OQR67840.1"/>
    </source>
</evidence>
<gene>
    <name evidence="2" type="ORF">BIW11_13277</name>
</gene>
<dbReference type="EMBL" id="MNPL01027160">
    <property type="protein sequence ID" value="OQR67840.1"/>
    <property type="molecule type" value="Genomic_DNA"/>
</dbReference>